<name>A0A136Q3N0_9FIRM</name>
<organism evidence="1 2">
    <name type="scientific">Christensenella minuta</name>
    <dbReference type="NCBI Taxonomy" id="626937"/>
    <lineage>
        <taxon>Bacteria</taxon>
        <taxon>Bacillati</taxon>
        <taxon>Bacillota</taxon>
        <taxon>Clostridia</taxon>
        <taxon>Christensenellales</taxon>
        <taxon>Christensenellaceae</taxon>
        <taxon>Christensenella</taxon>
    </lineage>
</organism>
<sequence length="47" mass="5384">MACSRTARTLAALTPRTARVSGAFYRRFQIYVALSSYQLLDRRTRTS</sequence>
<keyword evidence="2" id="KW-1185">Reference proteome</keyword>
<dbReference type="Proteomes" id="UP000070366">
    <property type="component" value="Unassembled WGS sequence"/>
</dbReference>
<reference evidence="1 2" key="1">
    <citation type="submission" date="2016-02" db="EMBL/GenBank/DDBJ databases">
        <authorList>
            <person name="Wen L."/>
            <person name="He K."/>
            <person name="Yang H."/>
        </authorList>
    </citation>
    <scope>NUCLEOTIDE SEQUENCE [LARGE SCALE GENOMIC DNA]</scope>
    <source>
        <strain evidence="1 2">DSM 22607</strain>
    </source>
</reference>
<accession>A0A136Q3N0</accession>
<evidence type="ECO:0000313" key="2">
    <source>
        <dbReference type="Proteomes" id="UP000070366"/>
    </source>
</evidence>
<evidence type="ECO:0000313" key="1">
    <source>
        <dbReference type="EMBL" id="KXK65247.1"/>
    </source>
</evidence>
<dbReference type="AlphaFoldDB" id="A0A136Q3N0"/>
<proteinExistence type="predicted"/>
<comment type="caution">
    <text evidence="1">The sequence shown here is derived from an EMBL/GenBank/DDBJ whole genome shotgun (WGS) entry which is preliminary data.</text>
</comment>
<protein>
    <submittedName>
        <fullName evidence="1">Uncharacterized protein</fullName>
    </submittedName>
</protein>
<dbReference type="STRING" id="626937.HMPREF3293_01836"/>
<gene>
    <name evidence="1" type="ORF">HMPREF3293_01836</name>
</gene>
<dbReference type="EMBL" id="LSZW01000062">
    <property type="protein sequence ID" value="KXK65247.1"/>
    <property type="molecule type" value="Genomic_DNA"/>
</dbReference>